<evidence type="ECO:0000313" key="11">
    <source>
        <dbReference type="EMBL" id="NJB66868.1"/>
    </source>
</evidence>
<proteinExistence type="predicted"/>
<keyword evidence="7" id="KW-0479">Metal-binding</keyword>
<evidence type="ECO:0000256" key="10">
    <source>
        <dbReference type="NCBIfam" id="TIGR00550"/>
    </source>
</evidence>
<dbReference type="InterPro" id="IPR003473">
    <property type="entry name" value="NadA"/>
</dbReference>
<dbReference type="Gene3D" id="3.40.50.10800">
    <property type="entry name" value="NadA-like"/>
    <property type="match status" value="3"/>
</dbReference>
<dbReference type="Proteomes" id="UP000580856">
    <property type="component" value="Unassembled WGS sequence"/>
</dbReference>
<dbReference type="GO" id="GO:0046872">
    <property type="term" value="F:metal ion binding"/>
    <property type="evidence" value="ECO:0007669"/>
    <property type="project" value="UniProtKB-KW"/>
</dbReference>
<keyword evidence="4" id="KW-0004">4Fe-4S</keyword>
<dbReference type="NCBIfam" id="TIGR00550">
    <property type="entry name" value="nadA"/>
    <property type="match status" value="1"/>
</dbReference>
<dbReference type="SUPFAM" id="SSF142754">
    <property type="entry name" value="NadA-like"/>
    <property type="match status" value="1"/>
</dbReference>
<keyword evidence="6 11" id="KW-0808">Transferase</keyword>
<evidence type="ECO:0000256" key="4">
    <source>
        <dbReference type="ARBA" id="ARBA00022485"/>
    </source>
</evidence>
<evidence type="ECO:0000256" key="8">
    <source>
        <dbReference type="ARBA" id="ARBA00023004"/>
    </source>
</evidence>
<gene>
    <name evidence="11" type="ORF">GGQ74_000508</name>
</gene>
<dbReference type="UniPathway" id="UPA00253">
    <property type="reaction ID" value="UER00327"/>
</dbReference>
<accession>A0A846QET5</accession>
<dbReference type="EC" id="2.5.1.72" evidence="3 10"/>
<evidence type="ECO:0000256" key="9">
    <source>
        <dbReference type="ARBA" id="ARBA00023014"/>
    </source>
</evidence>
<dbReference type="EMBL" id="JAATJA010000001">
    <property type="protein sequence ID" value="NJB66868.1"/>
    <property type="molecule type" value="Genomic_DNA"/>
</dbReference>
<keyword evidence="9" id="KW-0411">Iron-sulfur</keyword>
<evidence type="ECO:0000256" key="2">
    <source>
        <dbReference type="ARBA" id="ARBA00005065"/>
    </source>
</evidence>
<comment type="cofactor">
    <cofactor evidence="1">
        <name>[4Fe-4S] cluster</name>
        <dbReference type="ChEBI" id="CHEBI:49883"/>
    </cofactor>
</comment>
<organism evidence="11 12">
    <name type="scientific">Desulfobaculum xiamenense</name>
    <dbReference type="NCBI Taxonomy" id="995050"/>
    <lineage>
        <taxon>Bacteria</taxon>
        <taxon>Pseudomonadati</taxon>
        <taxon>Thermodesulfobacteriota</taxon>
        <taxon>Desulfovibrionia</taxon>
        <taxon>Desulfovibrionales</taxon>
        <taxon>Desulfovibrionaceae</taxon>
        <taxon>Desulfobaculum</taxon>
    </lineage>
</organism>
<keyword evidence="12" id="KW-1185">Reference proteome</keyword>
<evidence type="ECO:0000256" key="7">
    <source>
        <dbReference type="ARBA" id="ARBA00022723"/>
    </source>
</evidence>
<dbReference type="AlphaFoldDB" id="A0A846QET5"/>
<keyword evidence="8" id="KW-0408">Iron</keyword>
<dbReference type="NCBIfam" id="NF006883">
    <property type="entry name" value="PRK09375.2-4"/>
    <property type="match status" value="1"/>
</dbReference>
<protein>
    <recommendedName>
        <fullName evidence="3 10">Quinolinate synthase</fullName>
        <ecNumber evidence="3 10">2.5.1.72</ecNumber>
    </recommendedName>
</protein>
<comment type="caution">
    <text evidence="11">The sequence shown here is derived from an EMBL/GenBank/DDBJ whole genome shotgun (WGS) entry which is preliminary data.</text>
</comment>
<evidence type="ECO:0000256" key="6">
    <source>
        <dbReference type="ARBA" id="ARBA00022679"/>
    </source>
</evidence>
<evidence type="ECO:0000256" key="5">
    <source>
        <dbReference type="ARBA" id="ARBA00022642"/>
    </source>
</evidence>
<dbReference type="Pfam" id="PF02445">
    <property type="entry name" value="NadA"/>
    <property type="match status" value="1"/>
</dbReference>
<dbReference type="GO" id="GO:0005829">
    <property type="term" value="C:cytosol"/>
    <property type="evidence" value="ECO:0007669"/>
    <property type="project" value="TreeGrafter"/>
</dbReference>
<reference evidence="11 12" key="1">
    <citation type="submission" date="2020-03" db="EMBL/GenBank/DDBJ databases">
        <title>Genomic Encyclopedia of Type Strains, Phase IV (KMG-IV): sequencing the most valuable type-strain genomes for metagenomic binning, comparative biology and taxonomic classification.</title>
        <authorList>
            <person name="Goeker M."/>
        </authorList>
    </citation>
    <scope>NUCLEOTIDE SEQUENCE [LARGE SCALE GENOMIC DNA]</scope>
    <source>
        <strain evidence="11 12">DSM 24233</strain>
    </source>
</reference>
<sequence>MSSNHTQIITDIRKQRGSDLVIMAHHYQHERVILHADLKGDSLELARHVPSLKAEYIVFCGVSFMAETAAMLAGEDQKVIIPAPSAGCTMSGMAPAHLLDCVMRRLTEDGASVIPLAYVNTSAAVKGIVGRYGGSVCTSANAKTMLAWALKRGETVLFLPDRNLGNNTADQLGVPANRRMQLDIRGNGSHIDVKSATAARLLLWPGLCSIHERFREGQIDEIRQRDPDALIVVHPECRPGVVRKADAAGSTSFIIKYVANAPAEATIYVGTEINLVERLAKQYRGDKRIRPLVPSSCANMALTTERLLAETLENLENSEPVRVPDDTVHYARIALERMLEACA</sequence>
<dbReference type="GO" id="GO:0008987">
    <property type="term" value="F:quinolinate synthetase A activity"/>
    <property type="evidence" value="ECO:0007669"/>
    <property type="project" value="UniProtKB-UniRule"/>
</dbReference>
<dbReference type="RefSeq" id="WP_167939965.1">
    <property type="nucleotide sequence ID" value="NZ_JAATJA010000001.1"/>
</dbReference>
<keyword evidence="5" id="KW-0662">Pyridine nucleotide biosynthesis</keyword>
<dbReference type="GO" id="GO:0034628">
    <property type="term" value="P:'de novo' NAD+ biosynthetic process from L-aspartate"/>
    <property type="evidence" value="ECO:0007669"/>
    <property type="project" value="TreeGrafter"/>
</dbReference>
<evidence type="ECO:0000256" key="3">
    <source>
        <dbReference type="ARBA" id="ARBA00012669"/>
    </source>
</evidence>
<evidence type="ECO:0000256" key="1">
    <source>
        <dbReference type="ARBA" id="ARBA00001966"/>
    </source>
</evidence>
<comment type="pathway">
    <text evidence="2">Cofactor biosynthesis; NAD(+) biosynthesis; quinolinate from iminoaspartate: step 1/1.</text>
</comment>
<dbReference type="GO" id="GO:0051539">
    <property type="term" value="F:4 iron, 4 sulfur cluster binding"/>
    <property type="evidence" value="ECO:0007669"/>
    <property type="project" value="UniProtKB-KW"/>
</dbReference>
<dbReference type="PANTHER" id="PTHR30573:SF0">
    <property type="entry name" value="QUINOLINATE SYNTHASE, CHLOROPLASTIC"/>
    <property type="match status" value="1"/>
</dbReference>
<dbReference type="InterPro" id="IPR036094">
    <property type="entry name" value="NadA_sf"/>
</dbReference>
<dbReference type="PANTHER" id="PTHR30573">
    <property type="entry name" value="QUINOLINATE SYNTHETASE A"/>
    <property type="match status" value="1"/>
</dbReference>
<name>A0A846QET5_9BACT</name>
<evidence type="ECO:0000313" key="12">
    <source>
        <dbReference type="Proteomes" id="UP000580856"/>
    </source>
</evidence>